<dbReference type="InterPro" id="IPR058595">
    <property type="entry name" value="Avidin-like"/>
</dbReference>
<reference evidence="1 2" key="1">
    <citation type="submission" date="2020-08" db="EMBL/GenBank/DDBJ databases">
        <title>A Genomic Blueprint of the Chicken Gut Microbiome.</title>
        <authorList>
            <person name="Gilroy R."/>
            <person name="Ravi A."/>
            <person name="Getino M."/>
            <person name="Pursley I."/>
            <person name="Horton D.L."/>
            <person name="Alikhan N.-F."/>
            <person name="Baker D."/>
            <person name="Gharbi K."/>
            <person name="Hall N."/>
            <person name="Watson M."/>
            <person name="Adriaenssens E.M."/>
            <person name="Foster-Nyarko E."/>
            <person name="Jarju S."/>
            <person name="Secka A."/>
            <person name="Antonio M."/>
            <person name="Oren A."/>
            <person name="Chaudhuri R."/>
            <person name="La Ragione R.M."/>
            <person name="Hildebrand F."/>
            <person name="Pallen M.J."/>
        </authorList>
    </citation>
    <scope>NUCLEOTIDE SEQUENCE [LARGE SCALE GENOMIC DNA]</scope>
    <source>
        <strain evidence="1 2">Sa2BVA9</strain>
    </source>
</reference>
<dbReference type="Proteomes" id="UP000608071">
    <property type="component" value="Unassembled WGS sequence"/>
</dbReference>
<dbReference type="RefSeq" id="WP_191797664.1">
    <property type="nucleotide sequence ID" value="NZ_JACSQL010000001.1"/>
</dbReference>
<evidence type="ECO:0000313" key="1">
    <source>
        <dbReference type="EMBL" id="MBD7966803.1"/>
    </source>
</evidence>
<evidence type="ECO:0000313" key="2">
    <source>
        <dbReference type="Proteomes" id="UP000608071"/>
    </source>
</evidence>
<proteinExistence type="predicted"/>
<keyword evidence="2" id="KW-1185">Reference proteome</keyword>
<name>A0ABR8STI0_9BACL</name>
<organism evidence="1 2">
    <name type="scientific">Paenibacillus gallinarum</name>
    <dbReference type="NCBI Taxonomy" id="2762232"/>
    <lineage>
        <taxon>Bacteria</taxon>
        <taxon>Bacillati</taxon>
        <taxon>Bacillota</taxon>
        <taxon>Bacilli</taxon>
        <taxon>Bacillales</taxon>
        <taxon>Paenibacillaceae</taxon>
        <taxon>Paenibacillus</taxon>
    </lineage>
</organism>
<protein>
    <submittedName>
        <fullName evidence="1">N-acetylglutamate synthase</fullName>
    </submittedName>
</protein>
<accession>A0ABR8STI0</accession>
<gene>
    <name evidence="1" type="ORF">H9647_01880</name>
</gene>
<dbReference type="Pfam" id="PF26421">
    <property type="entry name" value="Avidin_like"/>
    <property type="match status" value="1"/>
</dbReference>
<comment type="caution">
    <text evidence="1">The sequence shown here is derived from an EMBL/GenBank/DDBJ whole genome shotgun (WGS) entry which is preliminary data.</text>
</comment>
<dbReference type="EMBL" id="JACSQL010000001">
    <property type="protein sequence ID" value="MBD7966803.1"/>
    <property type="molecule type" value="Genomic_DNA"/>
</dbReference>
<sequence length="114" mass="12876">MNKIDYNGRIFTSWENSGNGEVNRETLFHYFQDGNLVWANYAGGGILAGHLIATMGEDGVLDMRYHHVNEKNEIMTGICTSTPELLESGKIRIHEEWTWTSGDRSSGRSILQEV</sequence>